<keyword evidence="2" id="KW-0808">Transferase</keyword>
<name>A0A558J1W1_9GAMM</name>
<gene>
    <name evidence="2" type="ORF">FQP89_20755</name>
</gene>
<dbReference type="GO" id="GO:0016740">
    <property type="term" value="F:transferase activity"/>
    <property type="evidence" value="ECO:0007669"/>
    <property type="project" value="UniProtKB-KW"/>
</dbReference>
<dbReference type="InterPro" id="IPR011009">
    <property type="entry name" value="Kinase-like_dom_sf"/>
</dbReference>
<dbReference type="Gene3D" id="3.90.1200.10">
    <property type="match status" value="1"/>
</dbReference>
<organism evidence="2 3">
    <name type="scientific">Vreelandella titanicae</name>
    <dbReference type="NCBI Taxonomy" id="664683"/>
    <lineage>
        <taxon>Bacteria</taxon>
        <taxon>Pseudomonadati</taxon>
        <taxon>Pseudomonadota</taxon>
        <taxon>Gammaproteobacteria</taxon>
        <taxon>Oceanospirillales</taxon>
        <taxon>Halomonadaceae</taxon>
        <taxon>Vreelandella</taxon>
    </lineage>
</organism>
<proteinExistence type="predicted"/>
<reference evidence="2 3" key="1">
    <citation type="submission" date="2019-07" db="EMBL/GenBank/DDBJ databases">
        <title>Diversity of Bacteria from Kongsfjorden, Arctic.</title>
        <authorList>
            <person name="Yu Y."/>
        </authorList>
    </citation>
    <scope>NUCLEOTIDE SEQUENCE [LARGE SCALE GENOMIC DNA]</scope>
    <source>
        <strain evidence="2 3">SM1922</strain>
    </source>
</reference>
<feature type="domain" description="Aminoglycoside phosphotransferase" evidence="1">
    <location>
        <begin position="173"/>
        <end position="331"/>
    </location>
</feature>
<evidence type="ECO:0000313" key="3">
    <source>
        <dbReference type="Proteomes" id="UP000317288"/>
    </source>
</evidence>
<dbReference type="EMBL" id="VNFE01000008">
    <property type="protein sequence ID" value="TVU87580.1"/>
    <property type="molecule type" value="Genomic_DNA"/>
</dbReference>
<sequence>MKIFRSVNASLGQGSVDHISVAGVRGWCSTPGPVRIKVNGQERLRAFCQVERRDVQAVIGGESMVGFNVPLPLSPGDVVEVTTHCRKLLPGSPQRVSSNTWLSAEAVKYPAFASIASAVSAAHASHFQPFFRRNAELAAVALRVPDQPDRLVKLNCNAAHRRDVQAFYQHVITPFSLPAPALLPLSGWEGGHQSCLYYHYIEGRSYAAASLLPEQARCDVIHTLGKLHSISIGNLRRLNSQQPYWVYLQRHIGRQALLSCDIGYIKMLLAMRRCIRKLPVVLSHGDLHTGNVLVDATSGHVTLIDWDRWGELPLGYDEACFLRGIPFRQALAYLPDQRDLRLGFTIVSYWLGASQSPQFRHSDEAEEMSHYFYKYRARALLARSVK</sequence>
<dbReference type="InterPro" id="IPR002575">
    <property type="entry name" value="Aminoglycoside_PTrfase"/>
</dbReference>
<protein>
    <submittedName>
        <fullName evidence="2">Aminoglycoside phosphotransferase family protein</fullName>
    </submittedName>
</protein>
<dbReference type="AlphaFoldDB" id="A0A558J1W1"/>
<accession>A0A558J1W1</accession>
<evidence type="ECO:0000313" key="2">
    <source>
        <dbReference type="EMBL" id="TVU87580.1"/>
    </source>
</evidence>
<evidence type="ECO:0000259" key="1">
    <source>
        <dbReference type="Pfam" id="PF01636"/>
    </source>
</evidence>
<dbReference type="SUPFAM" id="SSF56112">
    <property type="entry name" value="Protein kinase-like (PK-like)"/>
    <property type="match status" value="1"/>
</dbReference>
<dbReference type="Pfam" id="PF01636">
    <property type="entry name" value="APH"/>
    <property type="match status" value="1"/>
</dbReference>
<dbReference type="Proteomes" id="UP000317288">
    <property type="component" value="Unassembled WGS sequence"/>
</dbReference>
<comment type="caution">
    <text evidence="2">The sequence shown here is derived from an EMBL/GenBank/DDBJ whole genome shotgun (WGS) entry which is preliminary data.</text>
</comment>